<name>A0A5C4VV71_9ACTN</name>
<comment type="caution">
    <text evidence="2">The sequence shown here is derived from an EMBL/GenBank/DDBJ whole genome shotgun (WGS) entry which is preliminary data.</text>
</comment>
<dbReference type="AlphaFoldDB" id="A0A5C4VV71"/>
<dbReference type="Pfam" id="PF13577">
    <property type="entry name" value="SnoaL_4"/>
    <property type="match status" value="1"/>
</dbReference>
<evidence type="ECO:0000313" key="2">
    <source>
        <dbReference type="EMBL" id="TNM39763.1"/>
    </source>
</evidence>
<gene>
    <name evidence="2" type="ORF">FHP29_12950</name>
</gene>
<feature type="domain" description="SnoaL-like" evidence="1">
    <location>
        <begin position="17"/>
        <end position="137"/>
    </location>
</feature>
<dbReference type="Gene3D" id="3.10.450.50">
    <property type="match status" value="1"/>
</dbReference>
<dbReference type="SUPFAM" id="SSF54427">
    <property type="entry name" value="NTF2-like"/>
    <property type="match status" value="1"/>
</dbReference>
<reference evidence="2 3" key="1">
    <citation type="journal article" date="2016" name="Int. J. Syst. Evol. Microbiol.">
        <title>Nocardioides albidus sp. nov., an actinobacterium isolated from garden soil.</title>
        <authorList>
            <person name="Singh H."/>
            <person name="Du J."/>
            <person name="Trinh H."/>
            <person name="Won K."/>
            <person name="Yang J.E."/>
            <person name="Yin C."/>
            <person name="Kook M."/>
            <person name="Yi T.H."/>
        </authorList>
    </citation>
    <scope>NUCLEOTIDE SEQUENCE [LARGE SCALE GENOMIC DNA]</scope>
    <source>
        <strain evidence="2 3">CCTCC AB 2015297</strain>
    </source>
</reference>
<dbReference type="EMBL" id="VDMP01000024">
    <property type="protein sequence ID" value="TNM39763.1"/>
    <property type="molecule type" value="Genomic_DNA"/>
</dbReference>
<dbReference type="InterPro" id="IPR032710">
    <property type="entry name" value="NTF2-like_dom_sf"/>
</dbReference>
<evidence type="ECO:0000259" key="1">
    <source>
        <dbReference type="Pfam" id="PF13577"/>
    </source>
</evidence>
<keyword evidence="3" id="KW-1185">Reference proteome</keyword>
<protein>
    <submittedName>
        <fullName evidence="2">Nuclear transport factor 2 family protein</fullName>
    </submittedName>
</protein>
<dbReference type="InterPro" id="IPR037401">
    <property type="entry name" value="SnoaL-like"/>
</dbReference>
<sequence length="169" mass="18793">MLALRPTRGASMHDPQSADRWAVMDLRHRYMRSVDLRDWDALAATLAPEMVARYRPDLVTDGADTLVAELRARLTDERITVHQLGNPSIDVDGDVATGVWTVSDRTVCTDVGYVVEGASLSTDRYRRDPERGWLITEISYRRFCETSVSLADLPGFRVLATPATGLALS</sequence>
<organism evidence="2 3">
    <name type="scientific">Nocardioides albidus</name>
    <dbReference type="NCBI Taxonomy" id="1517589"/>
    <lineage>
        <taxon>Bacteria</taxon>
        <taxon>Bacillati</taxon>
        <taxon>Actinomycetota</taxon>
        <taxon>Actinomycetes</taxon>
        <taxon>Propionibacteriales</taxon>
        <taxon>Nocardioidaceae</taxon>
        <taxon>Nocardioides</taxon>
    </lineage>
</organism>
<accession>A0A5C4VV71</accession>
<proteinExistence type="predicted"/>
<evidence type="ECO:0000313" key="3">
    <source>
        <dbReference type="Proteomes" id="UP000313231"/>
    </source>
</evidence>
<dbReference type="Proteomes" id="UP000313231">
    <property type="component" value="Unassembled WGS sequence"/>
</dbReference>